<dbReference type="GO" id="GO:0016989">
    <property type="term" value="F:sigma factor antagonist activity"/>
    <property type="evidence" value="ECO:0007669"/>
    <property type="project" value="TreeGrafter"/>
</dbReference>
<dbReference type="PANTHER" id="PTHR30273">
    <property type="entry name" value="PERIPLASMIC SIGNAL SENSOR AND SIGMA FACTOR ACTIVATOR FECR-RELATED"/>
    <property type="match status" value="1"/>
</dbReference>
<feature type="domain" description="Protein FecR C-terminal" evidence="3">
    <location>
        <begin position="266"/>
        <end position="336"/>
    </location>
</feature>
<evidence type="ECO:0000256" key="1">
    <source>
        <dbReference type="SAM" id="Phobius"/>
    </source>
</evidence>
<sequence length="337" mass="39114">MKAEKEHIDELIVSYLSNELDGNAVHELKEWIAASVENEKYFMQRQEIWFSAISVKEDVKYDKSKAFEQFKNRIANQRLNDKRERENFCLSKFWRYAAVIVVLFSVSYFSYWRGGISIKEVFSDIIVEAPLGSRTKLTLPDGTLVWLNAGSRITYSQGFGVGNRKIELIGEGYFEVKRNEEVPFLVKTNSLLVKVLGTKFNFRDYPDDAEAIVSLSEGKVALNNLLKKEKEAFLLPNERVVLNKKNGRMHVEYSTVSNALQWTNGYLFFDEELLPDVVKELERSYNVKIQIASDTLNTFRFYGNFVHREQNIQEVLEALSATRKIHYIIEGHNITLY</sequence>
<evidence type="ECO:0000313" key="5">
    <source>
        <dbReference type="Proteomes" id="UP000028134"/>
    </source>
</evidence>
<dbReference type="AlphaFoldDB" id="A0A078QJ15"/>
<keyword evidence="1" id="KW-0472">Membrane</keyword>
<evidence type="ECO:0000259" key="2">
    <source>
        <dbReference type="Pfam" id="PF04773"/>
    </source>
</evidence>
<name>A0A078QJ15_PHOVU</name>
<dbReference type="FunFam" id="2.60.120.1440:FF:000001">
    <property type="entry name" value="Putative anti-sigma factor"/>
    <property type="match status" value="1"/>
</dbReference>
<evidence type="ECO:0000259" key="3">
    <source>
        <dbReference type="Pfam" id="PF16344"/>
    </source>
</evidence>
<feature type="domain" description="FecR protein" evidence="2">
    <location>
        <begin position="130"/>
        <end position="220"/>
    </location>
</feature>
<accession>A0A078QJ15</accession>
<dbReference type="Pfam" id="PF04773">
    <property type="entry name" value="FecR"/>
    <property type="match status" value="1"/>
</dbReference>
<keyword evidence="1" id="KW-1133">Transmembrane helix</keyword>
<dbReference type="Gene3D" id="2.60.120.1440">
    <property type="match status" value="1"/>
</dbReference>
<evidence type="ECO:0000313" key="4">
    <source>
        <dbReference type="EMBL" id="KDS23023.1"/>
    </source>
</evidence>
<dbReference type="InterPro" id="IPR006860">
    <property type="entry name" value="FecR"/>
</dbReference>
<gene>
    <name evidence="4" type="ORF">M097_5027</name>
</gene>
<dbReference type="RefSeq" id="WP_005842620.1">
    <property type="nucleotide sequence ID" value="NZ_JNHI01000126.1"/>
</dbReference>
<proteinExistence type="predicted"/>
<feature type="transmembrane region" description="Helical" evidence="1">
    <location>
        <begin position="93"/>
        <end position="112"/>
    </location>
</feature>
<comment type="caution">
    <text evidence="4">The sequence shown here is derived from an EMBL/GenBank/DDBJ whole genome shotgun (WGS) entry which is preliminary data.</text>
</comment>
<reference evidence="4 5" key="1">
    <citation type="submission" date="2014-04" db="EMBL/GenBank/DDBJ databases">
        <authorList>
            <person name="Sears C."/>
            <person name="Carroll K."/>
            <person name="Sack B.R."/>
            <person name="Qadri F."/>
            <person name="Myers L.L."/>
            <person name="Chung G.-T."/>
            <person name="Escheverria P."/>
            <person name="Fraser C.M."/>
            <person name="Sadzewicz L."/>
            <person name="Shefchek K.A."/>
            <person name="Tallon L."/>
            <person name="Das S.P."/>
            <person name="Daugherty S."/>
            <person name="Mongodin E.F."/>
        </authorList>
    </citation>
    <scope>NUCLEOTIDE SEQUENCE [LARGE SCALE GENOMIC DNA]</scope>
    <source>
        <strain evidence="5">3775 SL(B) 10 (iv)</strain>
    </source>
</reference>
<dbReference type="InterPro" id="IPR012373">
    <property type="entry name" value="Ferrdict_sens_TM"/>
</dbReference>
<dbReference type="PATRIC" id="fig|1339350.3.peg.4740"/>
<keyword evidence="1" id="KW-0812">Transmembrane</keyword>
<dbReference type="Pfam" id="PF16344">
    <property type="entry name" value="FecR_C"/>
    <property type="match status" value="1"/>
</dbReference>
<dbReference type="GeneID" id="5302993"/>
<protein>
    <submittedName>
        <fullName evidence="4">FecR family protein</fullName>
    </submittedName>
</protein>
<dbReference type="EMBL" id="JNHI01000126">
    <property type="protein sequence ID" value="KDS23023.1"/>
    <property type="molecule type" value="Genomic_DNA"/>
</dbReference>
<dbReference type="Gene3D" id="3.55.50.30">
    <property type="match status" value="1"/>
</dbReference>
<dbReference type="PIRSF" id="PIRSF018266">
    <property type="entry name" value="FecR"/>
    <property type="match status" value="1"/>
</dbReference>
<organism evidence="4 5">
    <name type="scientific">Phocaeicola vulgatus str. 3775 SL</name>
    <name type="common">B</name>
    <name type="synonym">iv</name>
    <dbReference type="NCBI Taxonomy" id="1339350"/>
    <lineage>
        <taxon>Bacteria</taxon>
        <taxon>Pseudomonadati</taxon>
        <taxon>Bacteroidota</taxon>
        <taxon>Bacteroidia</taxon>
        <taxon>Bacteroidales</taxon>
        <taxon>Bacteroidaceae</taxon>
        <taxon>Phocaeicola</taxon>
    </lineage>
</organism>
<dbReference type="PANTHER" id="PTHR30273:SF2">
    <property type="entry name" value="PROTEIN FECR"/>
    <property type="match status" value="1"/>
</dbReference>
<dbReference type="Proteomes" id="UP000028134">
    <property type="component" value="Unassembled WGS sequence"/>
</dbReference>
<dbReference type="InterPro" id="IPR032508">
    <property type="entry name" value="FecR_C"/>
</dbReference>